<proteinExistence type="predicted"/>
<gene>
    <name evidence="1" type="ORF">BT62DRAFT_935077</name>
</gene>
<dbReference type="AlphaFoldDB" id="A0A9P7VMV4"/>
<comment type="caution">
    <text evidence="1">The sequence shown here is derived from an EMBL/GenBank/DDBJ whole genome shotgun (WGS) entry which is preliminary data.</text>
</comment>
<dbReference type="SUPFAM" id="SSF69618">
    <property type="entry name" value="HemD-like"/>
    <property type="match status" value="1"/>
</dbReference>
<dbReference type="RefSeq" id="XP_043036955.1">
    <property type="nucleotide sequence ID" value="XM_043186852.1"/>
</dbReference>
<dbReference type="GO" id="GO:0004852">
    <property type="term" value="F:uroporphyrinogen-III synthase activity"/>
    <property type="evidence" value="ECO:0007669"/>
    <property type="project" value="InterPro"/>
</dbReference>
<protein>
    <submittedName>
        <fullName evidence="1">Uncharacterized protein</fullName>
    </submittedName>
</protein>
<dbReference type="Gene3D" id="3.40.50.10090">
    <property type="match status" value="2"/>
</dbReference>
<organism evidence="1 2">
    <name type="scientific">Guyanagaster necrorhizus</name>
    <dbReference type="NCBI Taxonomy" id="856835"/>
    <lineage>
        <taxon>Eukaryota</taxon>
        <taxon>Fungi</taxon>
        <taxon>Dikarya</taxon>
        <taxon>Basidiomycota</taxon>
        <taxon>Agaricomycotina</taxon>
        <taxon>Agaricomycetes</taxon>
        <taxon>Agaricomycetidae</taxon>
        <taxon>Agaricales</taxon>
        <taxon>Marasmiineae</taxon>
        <taxon>Physalacriaceae</taxon>
        <taxon>Guyanagaster</taxon>
    </lineage>
</organism>
<dbReference type="Proteomes" id="UP000812287">
    <property type="component" value="Unassembled WGS sequence"/>
</dbReference>
<reference evidence="1" key="1">
    <citation type="submission" date="2020-11" db="EMBL/GenBank/DDBJ databases">
        <title>Adaptations for nitrogen fixation in a non-lichenized fungal sporocarp promotes dispersal by wood-feeding termites.</title>
        <authorList>
            <consortium name="DOE Joint Genome Institute"/>
            <person name="Koch R.A."/>
            <person name="Yoon G."/>
            <person name="Arayal U."/>
            <person name="Lail K."/>
            <person name="Amirebrahimi M."/>
            <person name="Labutti K."/>
            <person name="Lipzen A."/>
            <person name="Riley R."/>
            <person name="Barry K."/>
            <person name="Henrissat B."/>
            <person name="Grigoriev I.V."/>
            <person name="Herr J.R."/>
            <person name="Aime M.C."/>
        </authorList>
    </citation>
    <scope>NUCLEOTIDE SEQUENCE</scope>
    <source>
        <strain evidence="1">MCA 3950</strain>
    </source>
</reference>
<evidence type="ECO:0000313" key="2">
    <source>
        <dbReference type="Proteomes" id="UP000812287"/>
    </source>
</evidence>
<evidence type="ECO:0000313" key="1">
    <source>
        <dbReference type="EMBL" id="KAG7443455.1"/>
    </source>
</evidence>
<accession>A0A9P7VMV4</accession>
<dbReference type="GO" id="GO:0033014">
    <property type="term" value="P:tetrapyrrole biosynthetic process"/>
    <property type="evidence" value="ECO:0007669"/>
    <property type="project" value="InterPro"/>
</dbReference>
<dbReference type="OrthoDB" id="5595751at2759"/>
<name>A0A9P7VMV4_9AGAR</name>
<dbReference type="EMBL" id="MU250545">
    <property type="protein sequence ID" value="KAG7443455.1"/>
    <property type="molecule type" value="Genomic_DNA"/>
</dbReference>
<dbReference type="InterPro" id="IPR036108">
    <property type="entry name" value="4pyrrol_syn_uPrphyn_synt_sf"/>
</dbReference>
<sequence length="73" mass="7590">MTSGANVLLLREPTPSSDSGQDLYGTIFTAASYTPFSIPVIETVLTNINELASVTAQGDFDGVVMISACSCEA</sequence>
<dbReference type="GeneID" id="66109149"/>
<keyword evidence="2" id="KW-1185">Reference proteome</keyword>